<feature type="region of interest" description="Disordered" evidence="1">
    <location>
        <begin position="220"/>
        <end position="253"/>
    </location>
</feature>
<sequence length="322" mass="35928">DHSAVGIEDEAAAKMVREKTKSGWMIREVFLRWLQRLDDELSQPTLLLDSAGSHNNIDMRDTEQKVPWKHLRIQRLPVNSTSVTQPLGAGVISAFKRAFLDMLGCETYYARTFDGTKSISNGRAWTLIPHAWSQIKPSTLCNCFAKTPVLPTAMREELRRRRTTRDEQPERLQSTHYAQYAVRERAYFKHLIAEVQQDNVLSFRMVEDKEELAMEALHQGDAKSNVQGNARSNGDSPGSSSSRDGSVSSPLADTDLDTAAHTLKQLVGENDFLTVGGLKHIRQSAQGGSEKAQSVGKIVKQLVHACVDLSDEEIQKDGAKQQ</sequence>
<evidence type="ECO:0000259" key="2">
    <source>
        <dbReference type="Pfam" id="PF03184"/>
    </source>
</evidence>
<evidence type="ECO:0000313" key="3">
    <source>
        <dbReference type="EMBL" id="KAG0254482.1"/>
    </source>
</evidence>
<feature type="domain" description="DDE-1" evidence="2">
    <location>
        <begin position="19"/>
        <end position="144"/>
    </location>
</feature>
<feature type="compositionally biased region" description="Low complexity" evidence="1">
    <location>
        <begin position="231"/>
        <end position="250"/>
    </location>
</feature>
<organism evidence="3 4">
    <name type="scientific">Linnemannia exigua</name>
    <dbReference type="NCBI Taxonomy" id="604196"/>
    <lineage>
        <taxon>Eukaryota</taxon>
        <taxon>Fungi</taxon>
        <taxon>Fungi incertae sedis</taxon>
        <taxon>Mucoromycota</taxon>
        <taxon>Mortierellomycotina</taxon>
        <taxon>Mortierellomycetes</taxon>
        <taxon>Mortierellales</taxon>
        <taxon>Mortierellaceae</taxon>
        <taxon>Linnemannia</taxon>
    </lineage>
</organism>
<gene>
    <name evidence="3" type="ORF">BGZ95_006011</name>
</gene>
<dbReference type="EMBL" id="JAAAIL010002790">
    <property type="protein sequence ID" value="KAG0254482.1"/>
    <property type="molecule type" value="Genomic_DNA"/>
</dbReference>
<evidence type="ECO:0000256" key="1">
    <source>
        <dbReference type="SAM" id="MobiDB-lite"/>
    </source>
</evidence>
<keyword evidence="4" id="KW-1185">Reference proteome</keyword>
<comment type="caution">
    <text evidence="3">The sequence shown here is derived from an EMBL/GenBank/DDBJ whole genome shotgun (WGS) entry which is preliminary data.</text>
</comment>
<accession>A0AAD4D1C2</accession>
<evidence type="ECO:0000313" key="4">
    <source>
        <dbReference type="Proteomes" id="UP001194580"/>
    </source>
</evidence>
<dbReference type="GO" id="GO:0003676">
    <property type="term" value="F:nucleic acid binding"/>
    <property type="evidence" value="ECO:0007669"/>
    <property type="project" value="InterPro"/>
</dbReference>
<protein>
    <recommendedName>
        <fullName evidence="2">DDE-1 domain-containing protein</fullName>
    </recommendedName>
</protein>
<reference evidence="3" key="1">
    <citation type="journal article" date="2020" name="Fungal Divers.">
        <title>Resolving the Mortierellaceae phylogeny through synthesis of multi-gene phylogenetics and phylogenomics.</title>
        <authorList>
            <person name="Vandepol N."/>
            <person name="Liber J."/>
            <person name="Desiro A."/>
            <person name="Na H."/>
            <person name="Kennedy M."/>
            <person name="Barry K."/>
            <person name="Grigoriev I.V."/>
            <person name="Miller A.N."/>
            <person name="O'Donnell K."/>
            <person name="Stajich J.E."/>
            <person name="Bonito G."/>
        </authorList>
    </citation>
    <scope>NUCLEOTIDE SEQUENCE</scope>
    <source>
        <strain evidence="3">NRRL 28262</strain>
    </source>
</reference>
<feature type="non-terminal residue" evidence="3">
    <location>
        <position position="1"/>
    </location>
</feature>
<name>A0AAD4D1C2_9FUNG</name>
<dbReference type="Pfam" id="PF03184">
    <property type="entry name" value="DDE_1"/>
    <property type="match status" value="1"/>
</dbReference>
<dbReference type="InterPro" id="IPR004875">
    <property type="entry name" value="DDE_SF_endonuclease_dom"/>
</dbReference>
<proteinExistence type="predicted"/>
<dbReference type="AlphaFoldDB" id="A0AAD4D1C2"/>
<dbReference type="Proteomes" id="UP001194580">
    <property type="component" value="Unassembled WGS sequence"/>
</dbReference>